<dbReference type="Pfam" id="PF25601">
    <property type="entry name" value="AAA_lid_14"/>
    <property type="match status" value="1"/>
</dbReference>
<keyword evidence="2" id="KW-0067">ATP-binding</keyword>
<dbReference type="PANTHER" id="PTHR32071">
    <property type="entry name" value="TRANSCRIPTIONAL REGULATORY PROTEIN"/>
    <property type="match status" value="1"/>
</dbReference>
<dbReference type="PROSITE" id="PS00688">
    <property type="entry name" value="SIGMA54_INTERACT_3"/>
    <property type="match status" value="1"/>
</dbReference>
<dbReference type="InterPro" id="IPR027417">
    <property type="entry name" value="P-loop_NTPase"/>
</dbReference>
<dbReference type="SUPFAM" id="SSF46689">
    <property type="entry name" value="Homeodomain-like"/>
    <property type="match status" value="1"/>
</dbReference>
<dbReference type="Gene3D" id="3.40.50.300">
    <property type="entry name" value="P-loop containing nucleotide triphosphate hydrolases"/>
    <property type="match status" value="1"/>
</dbReference>
<dbReference type="AlphaFoldDB" id="A0AAN1MQB5"/>
<dbReference type="PROSITE" id="PS50045">
    <property type="entry name" value="SIGMA54_INTERACT_4"/>
    <property type="match status" value="1"/>
</dbReference>
<dbReference type="GeneID" id="55535456"/>
<dbReference type="InterPro" id="IPR025662">
    <property type="entry name" value="Sigma_54_int_dom_ATP-bd_1"/>
</dbReference>
<evidence type="ECO:0000313" key="8">
    <source>
        <dbReference type="Proteomes" id="UP000236649"/>
    </source>
</evidence>
<dbReference type="KEGG" id="phs:C2L64_44955"/>
<dbReference type="InterPro" id="IPR009057">
    <property type="entry name" value="Homeodomain-like_sf"/>
</dbReference>
<evidence type="ECO:0000259" key="6">
    <source>
        <dbReference type="PROSITE" id="PS50045"/>
    </source>
</evidence>
<evidence type="ECO:0000256" key="1">
    <source>
        <dbReference type="ARBA" id="ARBA00022741"/>
    </source>
</evidence>
<dbReference type="PANTHER" id="PTHR32071:SF117">
    <property type="entry name" value="PTS-DEPENDENT DIHYDROXYACETONE KINASE OPERON REGULATORY PROTEIN-RELATED"/>
    <property type="match status" value="1"/>
</dbReference>
<keyword evidence="1" id="KW-0547">Nucleotide-binding</keyword>
<dbReference type="CDD" id="cd00009">
    <property type="entry name" value="AAA"/>
    <property type="match status" value="1"/>
</dbReference>
<reference evidence="7 8" key="1">
    <citation type="submission" date="2018-01" db="EMBL/GenBank/DDBJ databases">
        <title>Species boundaries and ecological features among Paraburkholderia terrae DSMZ17804T, P. hospita DSMZ17164T and P. caribensis DSMZ13236T.</title>
        <authorList>
            <person name="Pratama A.A."/>
        </authorList>
    </citation>
    <scope>NUCLEOTIDE SEQUENCE [LARGE SCALE GENOMIC DNA]</scope>
    <source>
        <strain evidence="7 8">DSM 17164</strain>
    </source>
</reference>
<dbReference type="GO" id="GO:0005524">
    <property type="term" value="F:ATP binding"/>
    <property type="evidence" value="ECO:0007669"/>
    <property type="project" value="UniProtKB-KW"/>
</dbReference>
<keyword evidence="5" id="KW-0804">Transcription</keyword>
<dbReference type="InterPro" id="IPR058031">
    <property type="entry name" value="AAA_lid_NorR"/>
</dbReference>
<dbReference type="EMBL" id="CP026108">
    <property type="protein sequence ID" value="AUT75532.1"/>
    <property type="molecule type" value="Genomic_DNA"/>
</dbReference>
<dbReference type="Pfam" id="PF00158">
    <property type="entry name" value="Sigma54_activat"/>
    <property type="match status" value="1"/>
</dbReference>
<evidence type="ECO:0000256" key="4">
    <source>
        <dbReference type="ARBA" id="ARBA00023125"/>
    </source>
</evidence>
<evidence type="ECO:0000313" key="7">
    <source>
        <dbReference type="EMBL" id="AUT75532.1"/>
    </source>
</evidence>
<evidence type="ECO:0000256" key="3">
    <source>
        <dbReference type="ARBA" id="ARBA00023015"/>
    </source>
</evidence>
<dbReference type="Gene3D" id="1.10.8.60">
    <property type="match status" value="1"/>
</dbReference>
<keyword evidence="4" id="KW-0238">DNA-binding</keyword>
<name>A0AAN1MQB5_9BURK</name>
<dbReference type="SMART" id="SM00382">
    <property type="entry name" value="AAA"/>
    <property type="match status" value="1"/>
</dbReference>
<feature type="domain" description="Sigma-54 factor interaction" evidence="6">
    <location>
        <begin position="18"/>
        <end position="246"/>
    </location>
</feature>
<dbReference type="Proteomes" id="UP000236649">
    <property type="component" value="Chromosome 4"/>
</dbReference>
<proteinExistence type="predicted"/>
<sequence length="347" mass="38959">MPSERVSNTEWEALPNRLIGNASAFRRAIADLPSIARSSAPVLVCGETGTGKELIARAIHYFGARSEFPFVPVNCGAFAENLLEDELFGHERGAFTDARNHRTGLIVQADGGTIFLDEVDALPLKAQVDLLRVLQEGTLRAIGSNRERKVDIQIVAATNVPLKDLLQRGDFRHDLYYRLAVFVVHLPPLRDRRDDIAPLAHHFLCKHTPAGNPQLQLSREALSAMQLWPWPGNVRELENAIIRGIHLARSDLIGLSDLQLYPTEPAEPCPIADEWQPDVADTRPLVVLKRQLLEGFERRYLSHLLTQHDGNVSRVAKAAGKERRDMGRLLQKYKLDPRSFRSSPQDY</sequence>
<accession>A0AAN1MQB5</accession>
<dbReference type="RefSeq" id="WP_103153852.1">
    <property type="nucleotide sequence ID" value="NZ_CP026108.1"/>
</dbReference>
<dbReference type="FunFam" id="3.40.50.300:FF:000006">
    <property type="entry name" value="DNA-binding transcriptional regulator NtrC"/>
    <property type="match status" value="1"/>
</dbReference>
<organism evidence="7 8">
    <name type="scientific">Paraburkholderia hospita</name>
    <dbReference type="NCBI Taxonomy" id="169430"/>
    <lineage>
        <taxon>Bacteria</taxon>
        <taxon>Pseudomonadati</taxon>
        <taxon>Pseudomonadota</taxon>
        <taxon>Betaproteobacteria</taxon>
        <taxon>Burkholderiales</taxon>
        <taxon>Burkholderiaceae</taxon>
        <taxon>Paraburkholderia</taxon>
    </lineage>
</organism>
<dbReference type="InterPro" id="IPR003593">
    <property type="entry name" value="AAA+_ATPase"/>
</dbReference>
<dbReference type="PROSITE" id="PS00676">
    <property type="entry name" value="SIGMA54_INTERACT_2"/>
    <property type="match status" value="1"/>
</dbReference>
<dbReference type="PROSITE" id="PS00675">
    <property type="entry name" value="SIGMA54_INTERACT_1"/>
    <property type="match status" value="1"/>
</dbReference>
<dbReference type="Gene3D" id="1.10.10.60">
    <property type="entry name" value="Homeodomain-like"/>
    <property type="match status" value="1"/>
</dbReference>
<gene>
    <name evidence="7" type="ORF">C2L64_44955</name>
</gene>
<evidence type="ECO:0000256" key="2">
    <source>
        <dbReference type="ARBA" id="ARBA00022840"/>
    </source>
</evidence>
<dbReference type="InterPro" id="IPR025943">
    <property type="entry name" value="Sigma_54_int_dom_ATP-bd_2"/>
</dbReference>
<dbReference type="InterPro" id="IPR025944">
    <property type="entry name" value="Sigma_54_int_dom_CS"/>
</dbReference>
<evidence type="ECO:0000256" key="5">
    <source>
        <dbReference type="ARBA" id="ARBA00023163"/>
    </source>
</evidence>
<protein>
    <recommendedName>
        <fullName evidence="6">Sigma-54 factor interaction domain-containing protein</fullName>
    </recommendedName>
</protein>
<dbReference type="GO" id="GO:0006355">
    <property type="term" value="P:regulation of DNA-templated transcription"/>
    <property type="evidence" value="ECO:0007669"/>
    <property type="project" value="InterPro"/>
</dbReference>
<dbReference type="GO" id="GO:0003677">
    <property type="term" value="F:DNA binding"/>
    <property type="evidence" value="ECO:0007669"/>
    <property type="project" value="UniProtKB-KW"/>
</dbReference>
<dbReference type="InterPro" id="IPR002078">
    <property type="entry name" value="Sigma_54_int"/>
</dbReference>
<keyword evidence="3" id="KW-0805">Transcription regulation</keyword>
<dbReference type="SUPFAM" id="SSF52540">
    <property type="entry name" value="P-loop containing nucleoside triphosphate hydrolases"/>
    <property type="match status" value="1"/>
</dbReference>